<protein>
    <submittedName>
        <fullName evidence="4">Uncharacterized protein LOC117537578</fullName>
    </submittedName>
</protein>
<dbReference type="InParanoid" id="A0A6P8T507"/>
<dbReference type="OrthoDB" id="261614at2759"/>
<evidence type="ECO:0000313" key="3">
    <source>
        <dbReference type="Proteomes" id="UP000515161"/>
    </source>
</evidence>
<dbReference type="GeneID" id="117537578"/>
<dbReference type="KEGG" id="gacu:117537578"/>
<dbReference type="InterPro" id="IPR011335">
    <property type="entry name" value="Restrct_endonuc-II-like"/>
</dbReference>
<accession>A0A6P8T507</accession>
<dbReference type="Proteomes" id="UP000515161">
    <property type="component" value="Unplaced"/>
</dbReference>
<dbReference type="InterPro" id="IPR011604">
    <property type="entry name" value="PDDEXK-like_dom_sf"/>
</dbReference>
<dbReference type="InterPro" id="IPR051703">
    <property type="entry name" value="NF-kappa-B_Signaling_Reg"/>
</dbReference>
<evidence type="ECO:0000313" key="4">
    <source>
        <dbReference type="RefSeq" id="XP_034058719.1"/>
    </source>
</evidence>
<evidence type="ECO:0000256" key="1">
    <source>
        <dbReference type="SAM" id="MobiDB-lite"/>
    </source>
</evidence>
<dbReference type="PANTHER" id="PTHR46609">
    <property type="entry name" value="EXONUCLEASE, PHAGE-TYPE/RECB, C-TERMINAL DOMAIN-CONTAINING PROTEIN"/>
    <property type="match status" value="1"/>
</dbReference>
<dbReference type="RefSeq" id="XP_034058719.1">
    <property type="nucleotide sequence ID" value="XM_034202828.1"/>
</dbReference>
<evidence type="ECO:0000259" key="2">
    <source>
        <dbReference type="Pfam" id="PF09588"/>
    </source>
</evidence>
<dbReference type="GO" id="GO:0006281">
    <property type="term" value="P:DNA repair"/>
    <property type="evidence" value="ECO:0007669"/>
    <property type="project" value="UniProtKB-ARBA"/>
</dbReference>
<dbReference type="InterPro" id="IPR019080">
    <property type="entry name" value="YqaJ_viral_recombinase"/>
</dbReference>
<organism evidence="3 4">
    <name type="scientific">Gymnodraco acuticeps</name>
    <name type="common">Antarctic dragonfish</name>
    <dbReference type="NCBI Taxonomy" id="8218"/>
    <lineage>
        <taxon>Eukaryota</taxon>
        <taxon>Metazoa</taxon>
        <taxon>Chordata</taxon>
        <taxon>Craniata</taxon>
        <taxon>Vertebrata</taxon>
        <taxon>Euteleostomi</taxon>
        <taxon>Actinopterygii</taxon>
        <taxon>Neopterygii</taxon>
        <taxon>Teleostei</taxon>
        <taxon>Neoteleostei</taxon>
        <taxon>Acanthomorphata</taxon>
        <taxon>Eupercaria</taxon>
        <taxon>Perciformes</taxon>
        <taxon>Notothenioidei</taxon>
        <taxon>Bathydraconidae</taxon>
        <taxon>Gymnodraco</taxon>
    </lineage>
</organism>
<dbReference type="AlphaFoldDB" id="A0A6P8T507"/>
<feature type="region of interest" description="Disordered" evidence="1">
    <location>
        <begin position="178"/>
        <end position="203"/>
    </location>
</feature>
<sequence>MSNTKLLHLRSFLTERLTTAAVEIFGEIETIVESYYEENKRLRNVLHMVLNPEIKLSKIDVGQYSGATQVREQPCELRSRLEQEILEPLPKKPKEEPIEYDIGQVSEQQQGLGEVDNCISSDCVKYETEEEDICMPCITNPFHIKVIEFRPDSSGTLEPRQEENCSLSVSDAITDNPQLHKSEQSSSQSLELQKPDKLSTKNVTGVQPGRVSDMVFISTKPKQFTVADGVRSTRYKAVRGELPDPDVLKVSEAYKDFSADIAPLITTMAISVDVPLVNSTFGKVQEGSPISYQHPLPLSRVIVRHPDAPPPPPLPVDGYRLEPTTCEFVCSHQQHLHLLSLATTLLMARKIEVATREQSDSVEWHRVRRPRITSSRFREVCHVRGQSSAENLAQRIRKGVAQTASMKRGLALEPVAIQEYCRIKNTNYWPCGFVIHPDAPWLGSSPYGLVFDPTESPPFGLVEIKCPNAKSYVDCSYLKMQSGTLKLKQSHSYYWQVQGQLLLTGMEWCDFVVFAEEDILIQRIYRDCEVATTIREKGDYFYFYFYMD</sequence>
<dbReference type="Gene3D" id="3.90.320.10">
    <property type="match status" value="1"/>
</dbReference>
<gene>
    <name evidence="4" type="primary">LOC117537578</name>
</gene>
<reference evidence="4" key="1">
    <citation type="submission" date="2025-08" db="UniProtKB">
        <authorList>
            <consortium name="RefSeq"/>
        </authorList>
    </citation>
    <scope>IDENTIFICATION</scope>
</reference>
<proteinExistence type="predicted"/>
<keyword evidence="3" id="KW-1185">Reference proteome</keyword>
<dbReference type="Pfam" id="PF09588">
    <property type="entry name" value="YqaJ"/>
    <property type="match status" value="1"/>
</dbReference>
<dbReference type="CDD" id="cd22343">
    <property type="entry name" value="PDDEXK_lambda_exonuclease-like"/>
    <property type="match status" value="1"/>
</dbReference>
<dbReference type="SUPFAM" id="SSF52980">
    <property type="entry name" value="Restriction endonuclease-like"/>
    <property type="match status" value="1"/>
</dbReference>
<name>A0A6P8T507_GYMAC</name>
<dbReference type="PANTHER" id="PTHR46609:SF7">
    <property type="match status" value="1"/>
</dbReference>
<feature type="domain" description="YqaJ viral recombinase" evidence="2">
    <location>
        <begin position="363"/>
        <end position="507"/>
    </location>
</feature>